<dbReference type="Proteomes" id="UP000620124">
    <property type="component" value="Unassembled WGS sequence"/>
</dbReference>
<proteinExistence type="predicted"/>
<protein>
    <recommendedName>
        <fullName evidence="1">F-box domain-containing protein</fullName>
    </recommendedName>
</protein>
<comment type="caution">
    <text evidence="2">The sequence shown here is derived from an EMBL/GenBank/DDBJ whole genome shotgun (WGS) entry which is preliminary data.</text>
</comment>
<dbReference type="InterPro" id="IPR001810">
    <property type="entry name" value="F-box_dom"/>
</dbReference>
<dbReference type="AlphaFoldDB" id="A0A8H7CP67"/>
<organism evidence="2 3">
    <name type="scientific">Mycena venus</name>
    <dbReference type="NCBI Taxonomy" id="2733690"/>
    <lineage>
        <taxon>Eukaryota</taxon>
        <taxon>Fungi</taxon>
        <taxon>Dikarya</taxon>
        <taxon>Basidiomycota</taxon>
        <taxon>Agaricomycotina</taxon>
        <taxon>Agaricomycetes</taxon>
        <taxon>Agaricomycetidae</taxon>
        <taxon>Agaricales</taxon>
        <taxon>Marasmiineae</taxon>
        <taxon>Mycenaceae</taxon>
        <taxon>Mycena</taxon>
    </lineage>
</organism>
<dbReference type="OrthoDB" id="3069796at2759"/>
<keyword evidence="3" id="KW-1185">Reference proteome</keyword>
<accession>A0A8H7CP67</accession>
<dbReference type="EMBL" id="JACAZI010000016">
    <property type="protein sequence ID" value="KAF7343152.1"/>
    <property type="molecule type" value="Genomic_DNA"/>
</dbReference>
<feature type="domain" description="F-box" evidence="1">
    <location>
        <begin position="28"/>
        <end position="64"/>
    </location>
</feature>
<evidence type="ECO:0000313" key="3">
    <source>
        <dbReference type="Proteomes" id="UP000620124"/>
    </source>
</evidence>
<dbReference type="PROSITE" id="PS50181">
    <property type="entry name" value="FBOX"/>
    <property type="match status" value="1"/>
</dbReference>
<evidence type="ECO:0000313" key="2">
    <source>
        <dbReference type="EMBL" id="KAF7343152.1"/>
    </source>
</evidence>
<name>A0A8H7CP67_9AGAR</name>
<sequence>MTEEDKPSPSRVTLTFLPDYHHRFTEMPLGLATLPVELVDTIAKYAAKQDLLSLTRTDRRTHGVCLRWIYRVVILDDRVRAIGCFKVLTSNICAAQYVRGIIIHLEPSSGLMLKAFARLMRAAFQNLTYLDDIGMNCSAEILGVLCDIQFPRLRQCAIPFSADTFPFLRLHPNLVQLLVDPVPDIPVVLPPRIRSTTTRSRTSHVILFWDPAHETPPDILFKAIADSGTEISEVHNVVGFWDITLLTAITTYIPTLSSLSIRNVSSLPGPVETEQFLACIDETLKSLTSLSSLFIIRGTTHLGSALDTDDLDREFKTVRRWSDISPALRCCILPSQTRWTWNRNNVWYPGNYTDSPAGLLARFQWFIITVISSSALPPAYSAVLEVIGGKEMVSALREAFERDGVVPSFRLAQLAGGISMTLTPEHAD</sequence>
<evidence type="ECO:0000259" key="1">
    <source>
        <dbReference type="PROSITE" id="PS50181"/>
    </source>
</evidence>
<gene>
    <name evidence="2" type="ORF">MVEN_01745900</name>
</gene>
<reference evidence="2" key="1">
    <citation type="submission" date="2020-05" db="EMBL/GenBank/DDBJ databases">
        <title>Mycena genomes resolve the evolution of fungal bioluminescence.</title>
        <authorList>
            <person name="Tsai I.J."/>
        </authorList>
    </citation>
    <scope>NUCLEOTIDE SEQUENCE</scope>
    <source>
        <strain evidence="2">CCC161011</strain>
    </source>
</reference>